<accession>A0A166V8K4</accession>
<evidence type="ECO:0000313" key="7">
    <source>
        <dbReference type="Proteomes" id="UP000078544"/>
    </source>
</evidence>
<dbReference type="GO" id="GO:0075523">
    <property type="term" value="P:viral translational frameshifting"/>
    <property type="evidence" value="ECO:0007669"/>
    <property type="project" value="UniProtKB-KW"/>
</dbReference>
<gene>
    <name evidence="6" type="ORF">AAL_00852</name>
</gene>
<keyword evidence="5" id="KW-0688">Ribosomal frameshifting</keyword>
<dbReference type="PANTHER" id="PTHR10279">
    <property type="entry name" value="ORNITHINE DECARBOXYLASE ANTIZYME"/>
    <property type="match status" value="1"/>
</dbReference>
<organism evidence="6 7">
    <name type="scientific">Moelleriella libera RCEF 2490</name>
    <dbReference type="NCBI Taxonomy" id="1081109"/>
    <lineage>
        <taxon>Eukaryota</taxon>
        <taxon>Fungi</taxon>
        <taxon>Dikarya</taxon>
        <taxon>Ascomycota</taxon>
        <taxon>Pezizomycotina</taxon>
        <taxon>Sordariomycetes</taxon>
        <taxon>Hypocreomycetidae</taxon>
        <taxon>Hypocreales</taxon>
        <taxon>Clavicipitaceae</taxon>
        <taxon>Moelleriella</taxon>
    </lineage>
</organism>
<dbReference type="SUPFAM" id="SSF55729">
    <property type="entry name" value="Acyl-CoA N-acyltransferases (Nat)"/>
    <property type="match status" value="1"/>
</dbReference>
<evidence type="ECO:0000256" key="2">
    <source>
        <dbReference type="ARBA" id="ARBA00008796"/>
    </source>
</evidence>
<reference evidence="6 7" key="1">
    <citation type="journal article" date="2016" name="Genome Biol. Evol.">
        <title>Divergent and convergent evolution of fungal pathogenicity.</title>
        <authorList>
            <person name="Shang Y."/>
            <person name="Xiao G."/>
            <person name="Zheng P."/>
            <person name="Cen K."/>
            <person name="Zhan S."/>
            <person name="Wang C."/>
        </authorList>
    </citation>
    <scope>NUCLEOTIDE SEQUENCE [LARGE SCALE GENOMIC DNA]</scope>
    <source>
        <strain evidence="6 7">RCEF 2490</strain>
    </source>
</reference>
<comment type="similarity">
    <text evidence="2">Belongs to the ODC antizyme family.</text>
</comment>
<dbReference type="EMBL" id="AZGY01000001">
    <property type="protein sequence ID" value="OAA33387.1"/>
    <property type="molecule type" value="Genomic_DNA"/>
</dbReference>
<comment type="caution">
    <text evidence="6">The sequence shown here is derived from an EMBL/GenBank/DDBJ whole genome shotgun (WGS) entry which is preliminary data.</text>
</comment>
<dbReference type="STRING" id="1081109.A0A166V8K4"/>
<protein>
    <recommendedName>
        <fullName evidence="4">Ornithine decarboxylase antizyme</fullName>
    </recommendedName>
</protein>
<dbReference type="GO" id="GO:0045732">
    <property type="term" value="P:positive regulation of protein catabolic process"/>
    <property type="evidence" value="ECO:0007669"/>
    <property type="project" value="TreeGrafter"/>
</dbReference>
<dbReference type="Pfam" id="PF02100">
    <property type="entry name" value="ODC_AZ"/>
    <property type="match status" value="1"/>
</dbReference>
<sequence>MALLNHQSQNSSSNYGEDATARVNVLASCYVVDSGALLKGVHYCTTGATGTLIPLLFERVFMCADYAQQVWRGRSGIPEVPTSGLPSPPTSPPLVALTSSNQLALLPKKKRDNLGLRRPERRGGAAFLIREECERFFCETMKTVFRGERNLSMNGSGLSSAHMQTPPPDDYFPDSLQSCISTKSRQFGIEAWMELWDYAGGASFRAFMTSDGQEKSLFVFFDIEGILGRDLKKALMAIIELADGPLQCSRIVTCVDRRMPVQETLELTKSLQWVGFEMTTLDHWAHELDVTSRTWVFMGMEI</sequence>
<dbReference type="GO" id="GO:0005737">
    <property type="term" value="C:cytoplasm"/>
    <property type="evidence" value="ECO:0007669"/>
    <property type="project" value="TreeGrafter"/>
</dbReference>
<dbReference type="AlphaFoldDB" id="A0A166V8K4"/>
<evidence type="ECO:0000256" key="5">
    <source>
        <dbReference type="ARBA" id="ARBA00022758"/>
    </source>
</evidence>
<evidence type="ECO:0000256" key="1">
    <source>
        <dbReference type="ARBA" id="ARBA00002307"/>
    </source>
</evidence>
<dbReference type="PANTHER" id="PTHR10279:SF10">
    <property type="entry name" value="ORNITHINE DECARBOXYLASE ANTIZYME"/>
    <property type="match status" value="1"/>
</dbReference>
<dbReference type="InterPro" id="IPR038581">
    <property type="entry name" value="ODC_AZ_sf"/>
</dbReference>
<comment type="subunit">
    <text evidence="3">Interacts with ODC and thereby sterically blocks ODC homodimerization.</text>
</comment>
<evidence type="ECO:0000313" key="6">
    <source>
        <dbReference type="EMBL" id="OAA33387.1"/>
    </source>
</evidence>
<dbReference type="InterPro" id="IPR016181">
    <property type="entry name" value="Acyl_CoA_acyltransferase"/>
</dbReference>
<dbReference type="Proteomes" id="UP000078544">
    <property type="component" value="Unassembled WGS sequence"/>
</dbReference>
<dbReference type="Gene3D" id="3.40.630.60">
    <property type="match status" value="1"/>
</dbReference>
<dbReference type="InterPro" id="IPR002993">
    <property type="entry name" value="ODC_AZ"/>
</dbReference>
<evidence type="ECO:0000256" key="4">
    <source>
        <dbReference type="ARBA" id="ARBA00017712"/>
    </source>
</evidence>
<proteinExistence type="inferred from homology"/>
<dbReference type="GO" id="GO:0005634">
    <property type="term" value="C:nucleus"/>
    <property type="evidence" value="ECO:0007669"/>
    <property type="project" value="TreeGrafter"/>
</dbReference>
<name>A0A166V8K4_9HYPO</name>
<evidence type="ECO:0000256" key="3">
    <source>
        <dbReference type="ARBA" id="ARBA00011486"/>
    </source>
</evidence>
<comment type="function">
    <text evidence="1">Ornithine decarboxylase (ODC) antizyme protein that negatively regulates ODC activity and intracellular polyamine biosynthesis in response to increased intracellular polyamine levels. Binds to ODC monomers, inhibiting the assembly of the functional ODC homodimer, and targets the monomers for ubiquitin-independent proteolytic destruction by the 26S proteasome.</text>
</comment>
<keyword evidence="7" id="KW-1185">Reference proteome</keyword>
<dbReference type="GO" id="GO:0008073">
    <property type="term" value="F:ornithine decarboxylase inhibitor activity"/>
    <property type="evidence" value="ECO:0007669"/>
    <property type="project" value="InterPro"/>
</dbReference>
<dbReference type="OrthoDB" id="5959761at2759"/>